<dbReference type="GO" id="GO:0004866">
    <property type="term" value="F:endopeptidase inhibitor activity"/>
    <property type="evidence" value="ECO:0007669"/>
    <property type="project" value="InterPro"/>
</dbReference>
<dbReference type="SMART" id="SM00452">
    <property type="entry name" value="STI"/>
    <property type="match status" value="1"/>
</dbReference>
<dbReference type="PANTHER" id="PTHR33107">
    <property type="entry name" value="KUNITZ TRYPSIN INHIBITOR 2"/>
    <property type="match status" value="1"/>
</dbReference>
<evidence type="ECO:0000313" key="2">
    <source>
        <dbReference type="EnsemblPlants" id="Bo2g080500.1"/>
    </source>
</evidence>
<feature type="signal peptide" evidence="1">
    <location>
        <begin position="1"/>
        <end position="16"/>
    </location>
</feature>
<dbReference type="OrthoDB" id="1872570at2759"/>
<dbReference type="Gramene" id="Bo2g080500.1">
    <property type="protein sequence ID" value="Bo2g080500.1"/>
    <property type="gene ID" value="Bo2g080500"/>
</dbReference>
<evidence type="ECO:0000256" key="1">
    <source>
        <dbReference type="SAM" id="SignalP"/>
    </source>
</evidence>
<dbReference type="InterPro" id="IPR011065">
    <property type="entry name" value="Kunitz_inhibitor_STI-like_sf"/>
</dbReference>
<name>A0A0D3AQB4_BRAOL</name>
<keyword evidence="3" id="KW-1185">Reference proteome</keyword>
<organism evidence="2 3">
    <name type="scientific">Brassica oleracea var. oleracea</name>
    <dbReference type="NCBI Taxonomy" id="109376"/>
    <lineage>
        <taxon>Eukaryota</taxon>
        <taxon>Viridiplantae</taxon>
        <taxon>Streptophyta</taxon>
        <taxon>Embryophyta</taxon>
        <taxon>Tracheophyta</taxon>
        <taxon>Spermatophyta</taxon>
        <taxon>Magnoliopsida</taxon>
        <taxon>eudicotyledons</taxon>
        <taxon>Gunneridae</taxon>
        <taxon>Pentapetalae</taxon>
        <taxon>rosids</taxon>
        <taxon>malvids</taxon>
        <taxon>Brassicales</taxon>
        <taxon>Brassicaceae</taxon>
        <taxon>Brassiceae</taxon>
        <taxon>Brassica</taxon>
    </lineage>
</organism>
<dbReference type="KEGG" id="boe:106325979"/>
<sequence>MSPIFYFLLALTAVLAARANAGGAVRDSDGDIISRGSYYVKPAFLSEGGGGLSLTHSGDSPCPLYIGQEWSRLDWGIPVKFSNWKSRVGFVPESENLNIEMDVKATVCVKSTYWWLSADKGSKTWLEAGPKPDDQPGQDSWRSFFQIKKADGGILRGYNIAFCPNDSDCIDVSVYLERTTGWRLGLGPIPIEVEFVKSY</sequence>
<dbReference type="SUPFAM" id="SSF50386">
    <property type="entry name" value="STI-like"/>
    <property type="match status" value="1"/>
</dbReference>
<dbReference type="AlphaFoldDB" id="A0A0D3AQB4"/>
<reference evidence="2 3" key="1">
    <citation type="journal article" date="2014" name="Genome Biol.">
        <title>Transcriptome and methylome profiling reveals relics of genome dominance in the mesopolyploid Brassica oleracea.</title>
        <authorList>
            <person name="Parkin I.A."/>
            <person name="Koh C."/>
            <person name="Tang H."/>
            <person name="Robinson S.J."/>
            <person name="Kagale S."/>
            <person name="Clarke W.E."/>
            <person name="Town C.D."/>
            <person name="Nixon J."/>
            <person name="Krishnakumar V."/>
            <person name="Bidwell S.L."/>
            <person name="Denoeud F."/>
            <person name="Belcram H."/>
            <person name="Links M.G."/>
            <person name="Just J."/>
            <person name="Clarke C."/>
            <person name="Bender T."/>
            <person name="Huebert T."/>
            <person name="Mason A.S."/>
            <person name="Pires J.C."/>
            <person name="Barker G."/>
            <person name="Moore J."/>
            <person name="Walley P.G."/>
            <person name="Manoli S."/>
            <person name="Batley J."/>
            <person name="Edwards D."/>
            <person name="Nelson M.N."/>
            <person name="Wang X."/>
            <person name="Paterson A.H."/>
            <person name="King G."/>
            <person name="Bancroft I."/>
            <person name="Chalhoub B."/>
            <person name="Sharpe A.G."/>
        </authorList>
    </citation>
    <scope>NUCLEOTIDE SEQUENCE</scope>
    <source>
        <strain evidence="2 3">cv. TO1000</strain>
    </source>
</reference>
<dbReference type="STRING" id="109376.A0A0D3AQB4"/>
<protein>
    <submittedName>
        <fullName evidence="2">Uncharacterized protein</fullName>
    </submittedName>
</protein>
<feature type="chain" id="PRO_5002268485" evidence="1">
    <location>
        <begin position="17"/>
        <end position="199"/>
    </location>
</feature>
<dbReference type="GeneID" id="106325979"/>
<dbReference type="OMA" id="KGHHIFS"/>
<dbReference type="Gene3D" id="2.80.10.50">
    <property type="match status" value="1"/>
</dbReference>
<dbReference type="EnsemblPlants" id="Bo2g080500.1">
    <property type="protein sequence ID" value="Bo2g080500.1"/>
    <property type="gene ID" value="Bo2g080500"/>
</dbReference>
<proteinExistence type="predicted"/>
<evidence type="ECO:0000313" key="3">
    <source>
        <dbReference type="Proteomes" id="UP000032141"/>
    </source>
</evidence>
<dbReference type="CDD" id="cd23366">
    <property type="entry name" value="beta-trefoil_STI_AtTPI-like"/>
    <property type="match status" value="1"/>
</dbReference>
<dbReference type="PANTHER" id="PTHR33107:SF68">
    <property type="entry name" value="TRYPSIN INHIBITOR"/>
    <property type="match status" value="1"/>
</dbReference>
<dbReference type="MEROPS" id="I03.031"/>
<dbReference type="InterPro" id="IPR002160">
    <property type="entry name" value="Prot_inh_Kunz-lg"/>
</dbReference>
<reference evidence="2" key="2">
    <citation type="submission" date="2015-03" db="UniProtKB">
        <authorList>
            <consortium name="EnsemblPlants"/>
        </authorList>
    </citation>
    <scope>IDENTIFICATION</scope>
</reference>
<dbReference type="Pfam" id="PF00197">
    <property type="entry name" value="Kunitz_legume"/>
    <property type="match status" value="1"/>
</dbReference>
<dbReference type="Proteomes" id="UP000032141">
    <property type="component" value="Chromosome C2"/>
</dbReference>
<dbReference type="HOGENOM" id="CLU_090145_4_0_1"/>
<accession>A0A0D3AQB4</accession>
<dbReference type="RefSeq" id="XP_013619480.1">
    <property type="nucleotide sequence ID" value="XM_013764026.1"/>
</dbReference>
<keyword evidence="1" id="KW-0732">Signal</keyword>